<dbReference type="InterPro" id="IPR036257">
    <property type="entry name" value="Cyt_c_oxidase_su2_TM_sf"/>
</dbReference>
<evidence type="ECO:0000256" key="9">
    <source>
        <dbReference type="ARBA" id="ARBA00022967"/>
    </source>
</evidence>
<dbReference type="Gene3D" id="2.60.40.420">
    <property type="entry name" value="Cupredoxins - blue copper proteins"/>
    <property type="match status" value="1"/>
</dbReference>
<evidence type="ECO:0000256" key="13">
    <source>
        <dbReference type="ARBA" id="ARBA00023008"/>
    </source>
</evidence>
<dbReference type="GO" id="GO:0016491">
    <property type="term" value="F:oxidoreductase activity"/>
    <property type="evidence" value="ECO:0007669"/>
    <property type="project" value="InterPro"/>
</dbReference>
<feature type="domain" description="Cytochrome oxidase subunit II copper A binding" evidence="17">
    <location>
        <begin position="138"/>
        <end position="280"/>
    </location>
</feature>
<evidence type="ECO:0000256" key="15">
    <source>
        <dbReference type="ARBA" id="ARBA00031389"/>
    </source>
</evidence>
<dbReference type="InterPro" id="IPR009056">
    <property type="entry name" value="Cyt_c-like_dom"/>
</dbReference>
<comment type="subcellular location">
    <subcellularLocation>
        <location evidence="1">Membrane</location>
        <topology evidence="1">Multi-pass membrane protein</topology>
    </subcellularLocation>
</comment>
<keyword evidence="5" id="KW-0349">Heme</keyword>
<evidence type="ECO:0000256" key="16">
    <source>
        <dbReference type="SAM" id="Phobius"/>
    </source>
</evidence>
<keyword evidence="10" id="KW-0249">Electron transport</keyword>
<keyword evidence="9" id="KW-1278">Translocase</keyword>
<gene>
    <name evidence="20" type="ORF">UFOPK3543_00586</name>
</gene>
<evidence type="ECO:0000256" key="4">
    <source>
        <dbReference type="ARBA" id="ARBA00022448"/>
    </source>
</evidence>
<dbReference type="PANTHER" id="PTHR22888:SF9">
    <property type="entry name" value="CYTOCHROME C OXIDASE SUBUNIT 2"/>
    <property type="match status" value="1"/>
</dbReference>
<dbReference type="PROSITE" id="PS51007">
    <property type="entry name" value="CYTC"/>
    <property type="match status" value="1"/>
</dbReference>
<dbReference type="Pfam" id="PF02790">
    <property type="entry name" value="COX2_TM"/>
    <property type="match status" value="1"/>
</dbReference>
<feature type="domain" description="Cytochrome oxidase subunit II transmembrane region profile" evidence="18">
    <location>
        <begin position="38"/>
        <end position="136"/>
    </location>
</feature>
<feature type="transmembrane region" description="Helical" evidence="16">
    <location>
        <begin position="60"/>
        <end position="83"/>
    </location>
</feature>
<evidence type="ECO:0000313" key="20">
    <source>
        <dbReference type="EMBL" id="CAB4896006.1"/>
    </source>
</evidence>
<keyword evidence="7 16" id="KW-0812">Transmembrane</keyword>
<dbReference type="InterPro" id="IPR014222">
    <property type="entry name" value="Cyt_c_oxidase_su2"/>
</dbReference>
<reference evidence="20" key="1">
    <citation type="submission" date="2020-05" db="EMBL/GenBank/DDBJ databases">
        <authorList>
            <person name="Chiriac C."/>
            <person name="Salcher M."/>
            <person name="Ghai R."/>
            <person name="Kavagutti S V."/>
        </authorList>
    </citation>
    <scope>NUCLEOTIDE SEQUENCE</scope>
</reference>
<evidence type="ECO:0000256" key="5">
    <source>
        <dbReference type="ARBA" id="ARBA00022617"/>
    </source>
</evidence>
<dbReference type="Gene3D" id="1.10.760.10">
    <property type="entry name" value="Cytochrome c-like domain"/>
    <property type="match status" value="1"/>
</dbReference>
<dbReference type="AlphaFoldDB" id="A0A6J7FKL9"/>
<dbReference type="NCBIfam" id="TIGR02866">
    <property type="entry name" value="CoxB"/>
    <property type="match status" value="1"/>
</dbReference>
<evidence type="ECO:0000256" key="14">
    <source>
        <dbReference type="ARBA" id="ARBA00023136"/>
    </source>
</evidence>
<dbReference type="Gene3D" id="1.10.287.90">
    <property type="match status" value="1"/>
</dbReference>
<keyword evidence="13" id="KW-0186">Copper</keyword>
<dbReference type="GO" id="GO:0042773">
    <property type="term" value="P:ATP synthesis coupled electron transport"/>
    <property type="evidence" value="ECO:0007669"/>
    <property type="project" value="TreeGrafter"/>
</dbReference>
<comment type="similarity">
    <text evidence="2">Belongs to the cytochrome c oxidase subunit 2 family.</text>
</comment>
<evidence type="ECO:0000256" key="6">
    <source>
        <dbReference type="ARBA" id="ARBA00022660"/>
    </source>
</evidence>
<sequence>MKRISSPHTGSIGAFRRGPRRALALVGTLGVSAFVTSCASGAELDTMKPKGPTADDLHNLIVPVFIVAGVVLALVIGGTILMIRKFGVKEYTEVDFPEQIHGNTRLEIGWTIVPAMILAVVAVFTVSVLQTQNKYHKDQALSVVVVGQQWWWEYRYYDGGFDPAKNYDLGIDVRLNEIQNHKGKTEKHPVIVTATQLVVPVGTEIDLYITSRDVNHSHWIPALNGKRDAIPGRIQPWKIEADDPGVYFGQCTEFCGLSHSRMRMQVVAMTDADFQTWWAQQKAPATATTPEGQAWLDQQKAITAGTFNSKVDPSKVLAAPTASAADRGMAIFRGQCTRCHLATGINEDIYTGEAQQVSKAAPNLTHFSSRTTYAGGIFNLYNPDGTVNRPQLEAWLRNPPKEKPAYAVGERGMPNLQLSEPQINDLVEYLLSTGTKPAAEIITKTEVE</sequence>
<dbReference type="Pfam" id="PF00116">
    <property type="entry name" value="COX2"/>
    <property type="match status" value="1"/>
</dbReference>
<dbReference type="EMBL" id="CAFBMH010000013">
    <property type="protein sequence ID" value="CAB4896006.1"/>
    <property type="molecule type" value="Genomic_DNA"/>
</dbReference>
<evidence type="ECO:0000259" key="17">
    <source>
        <dbReference type="PROSITE" id="PS50857"/>
    </source>
</evidence>
<dbReference type="SUPFAM" id="SSF49503">
    <property type="entry name" value="Cupredoxins"/>
    <property type="match status" value="1"/>
</dbReference>
<evidence type="ECO:0000256" key="1">
    <source>
        <dbReference type="ARBA" id="ARBA00004141"/>
    </source>
</evidence>
<dbReference type="InterPro" id="IPR011759">
    <property type="entry name" value="Cyt_c_oxidase_su2_TM_dom"/>
</dbReference>
<protein>
    <recommendedName>
        <fullName evidence="3">cytochrome-c oxidase</fullName>
        <ecNumber evidence="3">7.1.1.9</ecNumber>
    </recommendedName>
    <alternativeName>
        <fullName evidence="15">Cytochrome c oxidase polypeptide II</fullName>
    </alternativeName>
</protein>
<keyword evidence="11 16" id="KW-1133">Transmembrane helix</keyword>
<keyword evidence="6" id="KW-0679">Respiratory chain</keyword>
<dbReference type="GO" id="GO:0004129">
    <property type="term" value="F:cytochrome-c oxidase activity"/>
    <property type="evidence" value="ECO:0007669"/>
    <property type="project" value="UniProtKB-EC"/>
</dbReference>
<evidence type="ECO:0000259" key="18">
    <source>
        <dbReference type="PROSITE" id="PS50999"/>
    </source>
</evidence>
<evidence type="ECO:0000256" key="12">
    <source>
        <dbReference type="ARBA" id="ARBA00023004"/>
    </source>
</evidence>
<evidence type="ECO:0000256" key="3">
    <source>
        <dbReference type="ARBA" id="ARBA00012949"/>
    </source>
</evidence>
<feature type="transmembrane region" description="Helical" evidence="16">
    <location>
        <begin position="108"/>
        <end position="129"/>
    </location>
</feature>
<dbReference type="PROSITE" id="PS00078">
    <property type="entry name" value="COX2"/>
    <property type="match status" value="1"/>
</dbReference>
<organism evidence="20">
    <name type="scientific">freshwater metagenome</name>
    <dbReference type="NCBI Taxonomy" id="449393"/>
    <lineage>
        <taxon>unclassified sequences</taxon>
        <taxon>metagenomes</taxon>
        <taxon>ecological metagenomes</taxon>
    </lineage>
</organism>
<dbReference type="InterPro" id="IPR008972">
    <property type="entry name" value="Cupredoxin"/>
</dbReference>
<dbReference type="GO" id="GO:0005507">
    <property type="term" value="F:copper ion binding"/>
    <property type="evidence" value="ECO:0007669"/>
    <property type="project" value="InterPro"/>
</dbReference>
<dbReference type="InterPro" id="IPR001505">
    <property type="entry name" value="Copper_CuA"/>
</dbReference>
<dbReference type="EC" id="7.1.1.9" evidence="3"/>
<evidence type="ECO:0000256" key="2">
    <source>
        <dbReference type="ARBA" id="ARBA00007866"/>
    </source>
</evidence>
<keyword evidence="4" id="KW-0813">Transport</keyword>
<keyword evidence="14 16" id="KW-0472">Membrane</keyword>
<dbReference type="InterPro" id="IPR036909">
    <property type="entry name" value="Cyt_c-like_dom_sf"/>
</dbReference>
<feature type="domain" description="Cytochrome c" evidence="19">
    <location>
        <begin position="323"/>
        <end position="434"/>
    </location>
</feature>
<evidence type="ECO:0000259" key="19">
    <source>
        <dbReference type="PROSITE" id="PS51007"/>
    </source>
</evidence>
<dbReference type="InterPro" id="IPR045187">
    <property type="entry name" value="CcO_II"/>
</dbReference>
<evidence type="ECO:0000256" key="11">
    <source>
        <dbReference type="ARBA" id="ARBA00022989"/>
    </source>
</evidence>
<evidence type="ECO:0000256" key="8">
    <source>
        <dbReference type="ARBA" id="ARBA00022723"/>
    </source>
</evidence>
<dbReference type="GO" id="GO:0016020">
    <property type="term" value="C:membrane"/>
    <property type="evidence" value="ECO:0007669"/>
    <property type="project" value="UniProtKB-SubCell"/>
</dbReference>
<accession>A0A6J7FKL9</accession>
<keyword evidence="8" id="KW-0479">Metal-binding</keyword>
<dbReference type="InterPro" id="IPR002429">
    <property type="entry name" value="CcO_II-like_C"/>
</dbReference>
<dbReference type="SUPFAM" id="SSF46626">
    <property type="entry name" value="Cytochrome c"/>
    <property type="match status" value="1"/>
</dbReference>
<evidence type="ECO:0000256" key="7">
    <source>
        <dbReference type="ARBA" id="ARBA00022692"/>
    </source>
</evidence>
<dbReference type="PROSITE" id="PS50999">
    <property type="entry name" value="COX2_TM"/>
    <property type="match status" value="1"/>
</dbReference>
<name>A0A6J7FKL9_9ZZZZ</name>
<evidence type="ECO:0000256" key="10">
    <source>
        <dbReference type="ARBA" id="ARBA00022982"/>
    </source>
</evidence>
<keyword evidence="12" id="KW-0408">Iron</keyword>
<dbReference type="GO" id="GO:0020037">
    <property type="term" value="F:heme binding"/>
    <property type="evidence" value="ECO:0007669"/>
    <property type="project" value="InterPro"/>
</dbReference>
<dbReference type="PROSITE" id="PS50857">
    <property type="entry name" value="COX2_CUA"/>
    <property type="match status" value="1"/>
</dbReference>
<dbReference type="SUPFAM" id="SSF81464">
    <property type="entry name" value="Cytochrome c oxidase subunit II-like, transmembrane region"/>
    <property type="match status" value="1"/>
</dbReference>
<proteinExistence type="inferred from homology"/>
<dbReference type="PRINTS" id="PR01166">
    <property type="entry name" value="CYCOXIDASEII"/>
</dbReference>
<dbReference type="PANTHER" id="PTHR22888">
    <property type="entry name" value="CYTOCHROME C OXIDASE, SUBUNIT II"/>
    <property type="match status" value="1"/>
</dbReference>